<dbReference type="Proteomes" id="UP001178281">
    <property type="component" value="Unassembled WGS sequence"/>
</dbReference>
<feature type="region of interest" description="Disordered" evidence="1">
    <location>
        <begin position="164"/>
        <end position="183"/>
    </location>
</feature>
<dbReference type="EMBL" id="JAUTIX010000008">
    <property type="protein sequence ID" value="MDP0400054.1"/>
    <property type="molecule type" value="Genomic_DNA"/>
</dbReference>
<proteinExistence type="predicted"/>
<gene>
    <name evidence="2" type="ORF">Q7X28_19225</name>
</gene>
<accession>A0AA90NSL2</accession>
<protein>
    <submittedName>
        <fullName evidence="2">Uncharacterized protein</fullName>
    </submittedName>
</protein>
<feature type="region of interest" description="Disordered" evidence="1">
    <location>
        <begin position="17"/>
        <end position="37"/>
    </location>
</feature>
<evidence type="ECO:0000256" key="1">
    <source>
        <dbReference type="SAM" id="MobiDB-lite"/>
    </source>
</evidence>
<sequence length="183" mass="19887">MDVTFIKRASGYDVRVRRDRGPELAPRGGPGASPTVPHDAAHLLVEIEAGLRGGVFGRLADANGLDGLFWPADPAQRRAASRKRKQPTAAQSADMARSEYLASLTVALWEVERGHRAPDAAWPGALGDADIAADLRERIFARYDDFAARWRALRDGGELTVAWPGPGAVSGDRRRDRKPARRG</sequence>
<dbReference type="AlphaFoldDB" id="A0AA90NSL2"/>
<dbReference type="RefSeq" id="WP_220657056.1">
    <property type="nucleotide sequence ID" value="NZ_BAAAII010000008.1"/>
</dbReference>
<evidence type="ECO:0000313" key="2">
    <source>
        <dbReference type="EMBL" id="MDP0400054.1"/>
    </source>
</evidence>
<organism evidence="2 3">
    <name type="scientific">Tsukamurella strandjordii</name>
    <dbReference type="NCBI Taxonomy" id="147577"/>
    <lineage>
        <taxon>Bacteria</taxon>
        <taxon>Bacillati</taxon>
        <taxon>Actinomycetota</taxon>
        <taxon>Actinomycetes</taxon>
        <taxon>Mycobacteriales</taxon>
        <taxon>Tsukamurellaceae</taxon>
        <taxon>Tsukamurella</taxon>
    </lineage>
</organism>
<evidence type="ECO:0000313" key="3">
    <source>
        <dbReference type="Proteomes" id="UP001178281"/>
    </source>
</evidence>
<keyword evidence="3" id="KW-1185">Reference proteome</keyword>
<reference evidence="2" key="1">
    <citation type="submission" date="2023-08" db="EMBL/GenBank/DDBJ databases">
        <title>The draft genome of Tsukamurella strandjordii strain 050030.</title>
        <authorList>
            <person name="Zhao F."/>
            <person name="Feng Y."/>
            <person name="Zong Z."/>
        </authorList>
    </citation>
    <scope>NUCLEOTIDE SEQUENCE</scope>
    <source>
        <strain evidence="2">050030</strain>
    </source>
</reference>
<name>A0AA90NSL2_9ACTN</name>
<comment type="caution">
    <text evidence="2">The sequence shown here is derived from an EMBL/GenBank/DDBJ whole genome shotgun (WGS) entry which is preliminary data.</text>
</comment>